<proteinExistence type="predicted"/>
<keyword evidence="4" id="KW-1133">Transmembrane helix</keyword>
<evidence type="ECO:0000259" key="5">
    <source>
        <dbReference type="PROSITE" id="PS50111"/>
    </source>
</evidence>
<accession>A0A9J6P5C7</accession>
<dbReference type="PANTHER" id="PTHR32089">
    <property type="entry name" value="METHYL-ACCEPTING CHEMOTAXIS PROTEIN MCPB"/>
    <property type="match status" value="1"/>
</dbReference>
<evidence type="ECO:0000256" key="4">
    <source>
        <dbReference type="SAM" id="Phobius"/>
    </source>
</evidence>
<evidence type="ECO:0000256" key="2">
    <source>
        <dbReference type="PROSITE-ProRule" id="PRU00284"/>
    </source>
</evidence>
<feature type="domain" description="Methyl-accepting transducer" evidence="5">
    <location>
        <begin position="246"/>
        <end position="462"/>
    </location>
</feature>
<evidence type="ECO:0000256" key="1">
    <source>
        <dbReference type="ARBA" id="ARBA00023224"/>
    </source>
</evidence>
<keyword evidence="4" id="KW-0812">Transmembrane</keyword>
<organism evidence="6 7">
    <name type="scientific">Oceanirhabdus seepicola</name>
    <dbReference type="NCBI Taxonomy" id="2828781"/>
    <lineage>
        <taxon>Bacteria</taxon>
        <taxon>Bacillati</taxon>
        <taxon>Bacillota</taxon>
        <taxon>Clostridia</taxon>
        <taxon>Eubacteriales</taxon>
        <taxon>Clostridiaceae</taxon>
        <taxon>Oceanirhabdus</taxon>
    </lineage>
</organism>
<gene>
    <name evidence="6" type="ORF">KDK92_17130</name>
</gene>
<dbReference type="RefSeq" id="WP_250860581.1">
    <property type="nucleotide sequence ID" value="NZ_JAGSOJ010000004.1"/>
</dbReference>
<keyword evidence="4" id="KW-0472">Membrane</keyword>
<feature type="transmembrane region" description="Helical" evidence="4">
    <location>
        <begin position="78"/>
        <end position="101"/>
    </location>
</feature>
<dbReference type="GO" id="GO:0007165">
    <property type="term" value="P:signal transduction"/>
    <property type="evidence" value="ECO:0007669"/>
    <property type="project" value="UniProtKB-KW"/>
</dbReference>
<keyword evidence="3" id="KW-0175">Coiled coil</keyword>
<dbReference type="SUPFAM" id="SSF58104">
    <property type="entry name" value="Methyl-accepting chemotaxis protein (MCP) signaling domain"/>
    <property type="match status" value="1"/>
</dbReference>
<reference evidence="6" key="2">
    <citation type="submission" date="2021-04" db="EMBL/GenBank/DDBJ databases">
        <authorList>
            <person name="Dong X."/>
        </authorList>
    </citation>
    <scope>NUCLEOTIDE SEQUENCE</scope>
    <source>
        <strain evidence="6">ZWT</strain>
    </source>
</reference>
<dbReference type="PANTHER" id="PTHR32089:SF112">
    <property type="entry name" value="LYSOZYME-LIKE PROTEIN-RELATED"/>
    <property type="match status" value="1"/>
</dbReference>
<feature type="transmembrane region" description="Helical" evidence="4">
    <location>
        <begin position="47"/>
        <end position="66"/>
    </location>
</feature>
<feature type="transmembrane region" description="Helical" evidence="4">
    <location>
        <begin position="130"/>
        <end position="146"/>
    </location>
</feature>
<protein>
    <submittedName>
        <fullName evidence="6">Methyl-accepting transducer</fullName>
    </submittedName>
</protein>
<dbReference type="Gene3D" id="1.10.287.950">
    <property type="entry name" value="Methyl-accepting chemotaxis protein"/>
    <property type="match status" value="1"/>
</dbReference>
<feature type="coiled-coil region" evidence="3">
    <location>
        <begin position="381"/>
        <end position="408"/>
    </location>
</feature>
<dbReference type="PROSITE" id="PS50111">
    <property type="entry name" value="CHEMOTAXIS_TRANSDUC_2"/>
    <property type="match status" value="1"/>
</dbReference>
<dbReference type="AlphaFoldDB" id="A0A9J6P5C7"/>
<feature type="transmembrane region" description="Helical" evidence="4">
    <location>
        <begin position="166"/>
        <end position="185"/>
    </location>
</feature>
<feature type="transmembrane region" description="Helical" evidence="4">
    <location>
        <begin position="16"/>
        <end position="35"/>
    </location>
</feature>
<feature type="transmembrane region" description="Helical" evidence="4">
    <location>
        <begin position="107"/>
        <end position="123"/>
    </location>
</feature>
<keyword evidence="7" id="KW-1185">Reference proteome</keyword>
<dbReference type="SMART" id="SM00283">
    <property type="entry name" value="MA"/>
    <property type="match status" value="1"/>
</dbReference>
<keyword evidence="1 2" id="KW-0807">Transducer</keyword>
<sequence length="508" mass="57287">MNCNGILEYQKKTLKFVLSAFSASGFLAIGAFFIMKWVGLYDTYTNMNLIILTGIVICETVFFMFFHRKITQGGTFNLKYFGVLKVIIVVMCLVNYLYFVSIIPSKVLWMCIFYFMILVALFLDMKINIIFSVMGIITQIAVFYFIPETLPNEDMFLQELIMRGMIIGFIVTGILLFTYFASTLLKNVNENEKVLIEKNDDINKLLENIKELSTEVLLSSESLSEIAEEESCTLQDSTNTGNILREFNERMIEEAKLNKLSIDDLEKINSTISEKIELSDKASKVIIYKSKENEESLGNTLDVLDDMNRSMEETASDMKELYDRSKKVNEILVMIGAIAEETNLLALNASIEAARAGEAGRGFAVVADEIKKLSENTSTFLKDASKIIKELNNNISKIENSMTTNEKNLTYGSSYVSKSVENVKNMISGLNELGNHISIINQIKDEQSVKTVEIVHFNEKLDNITEETITKYTELIEGIHECAAGAEEIASNAEALKSIVMRMKELQG</sequence>
<dbReference type="Proteomes" id="UP001056429">
    <property type="component" value="Unassembled WGS sequence"/>
</dbReference>
<comment type="caution">
    <text evidence="6">The sequence shown here is derived from an EMBL/GenBank/DDBJ whole genome shotgun (WGS) entry which is preliminary data.</text>
</comment>
<evidence type="ECO:0000313" key="6">
    <source>
        <dbReference type="EMBL" id="MCM1991460.1"/>
    </source>
</evidence>
<name>A0A9J6P5C7_9CLOT</name>
<evidence type="ECO:0000313" key="7">
    <source>
        <dbReference type="Proteomes" id="UP001056429"/>
    </source>
</evidence>
<dbReference type="Pfam" id="PF00015">
    <property type="entry name" value="MCPsignal"/>
    <property type="match status" value="1"/>
</dbReference>
<dbReference type="EMBL" id="JAGSOJ010000004">
    <property type="protein sequence ID" value="MCM1991460.1"/>
    <property type="molecule type" value="Genomic_DNA"/>
</dbReference>
<dbReference type="InterPro" id="IPR004089">
    <property type="entry name" value="MCPsignal_dom"/>
</dbReference>
<reference evidence="6" key="1">
    <citation type="journal article" date="2021" name="mSystems">
        <title>Bacteria and Archaea Synergistically Convert Glycine Betaine to Biogenic Methane in the Formosa Cold Seep of the South China Sea.</title>
        <authorList>
            <person name="Li L."/>
            <person name="Zhang W."/>
            <person name="Zhang S."/>
            <person name="Song L."/>
            <person name="Sun Q."/>
            <person name="Zhang H."/>
            <person name="Xiang H."/>
            <person name="Dong X."/>
        </authorList>
    </citation>
    <scope>NUCLEOTIDE SEQUENCE</scope>
    <source>
        <strain evidence="6">ZWT</strain>
    </source>
</reference>
<dbReference type="GO" id="GO:0016020">
    <property type="term" value="C:membrane"/>
    <property type="evidence" value="ECO:0007669"/>
    <property type="project" value="InterPro"/>
</dbReference>
<evidence type="ECO:0000256" key="3">
    <source>
        <dbReference type="SAM" id="Coils"/>
    </source>
</evidence>